<feature type="region of interest" description="Disordered" evidence="11">
    <location>
        <begin position="935"/>
        <end position="987"/>
    </location>
</feature>
<keyword evidence="7 10" id="KW-0804">Transcription</keyword>
<dbReference type="EMBL" id="KL197709">
    <property type="protein sequence ID" value="KDQ65114.1"/>
    <property type="molecule type" value="Genomic_DNA"/>
</dbReference>
<feature type="compositionally biased region" description="Acidic residues" evidence="11">
    <location>
        <begin position="957"/>
        <end position="970"/>
    </location>
</feature>
<dbReference type="InterPro" id="IPR051139">
    <property type="entry name" value="Mediator_complx_sub13"/>
</dbReference>
<feature type="compositionally biased region" description="Basic and acidic residues" evidence="11">
    <location>
        <begin position="945"/>
        <end position="956"/>
    </location>
</feature>
<dbReference type="InParanoid" id="A0A067QDU1"/>
<evidence type="ECO:0000256" key="9">
    <source>
        <dbReference type="ARBA" id="ARBA00032008"/>
    </source>
</evidence>
<keyword evidence="4 10" id="KW-0678">Repressor</keyword>
<keyword evidence="15" id="KW-1185">Reference proteome</keyword>
<dbReference type="HOGENOM" id="CLU_243920_0_0_1"/>
<keyword evidence="6 10" id="KW-0010">Activator</keyword>
<feature type="domain" description="Mediator complex subunit Med13 C-terminal" evidence="12">
    <location>
        <begin position="1343"/>
        <end position="1533"/>
    </location>
</feature>
<name>A0A067QDU1_9AGAM</name>
<evidence type="ECO:0000313" key="14">
    <source>
        <dbReference type="EMBL" id="KDQ65114.1"/>
    </source>
</evidence>
<dbReference type="Proteomes" id="UP000027265">
    <property type="component" value="Unassembled WGS sequence"/>
</dbReference>
<organism evidence="14 15">
    <name type="scientific">Jaapia argillacea MUCL 33604</name>
    <dbReference type="NCBI Taxonomy" id="933084"/>
    <lineage>
        <taxon>Eukaryota</taxon>
        <taxon>Fungi</taxon>
        <taxon>Dikarya</taxon>
        <taxon>Basidiomycota</taxon>
        <taxon>Agaricomycotina</taxon>
        <taxon>Agaricomycetes</taxon>
        <taxon>Agaricomycetidae</taxon>
        <taxon>Jaapiales</taxon>
        <taxon>Jaapiaceae</taxon>
        <taxon>Jaapia</taxon>
    </lineage>
</organism>
<comment type="similarity">
    <text evidence="2 10">Belongs to the Mediator complex subunit 13 family.</text>
</comment>
<dbReference type="Pfam" id="PF11597">
    <property type="entry name" value="Med13_N"/>
    <property type="match status" value="1"/>
</dbReference>
<sequence>LSQFPPPLSSSNPILASVIPLPHDTLIAYSSFSSTGLDTSSIELARRQILAKCASDLLGSLLTSVQVARERSTLHVFAFGSTLRTTESHAALNALSFPGLSTSQSSSFTPHDLYPCSTECSVIPIPCPTCLNPSSTPKSSSSVSSSTSAACRLPRHPLRAIYSQFLEAIRNKLINDLSESTKKTPESPPVRRFKSGFLLGPSNRGTYEWGEGWEHHARSRPLIYCSLQLHLSPTQILIHPILRPTDLLPLPFHHPTTPTGTPIALIPYGTPAYYLTSYTGPTSGLVNQFEQSLHGLGVGGWTERCATNQDTGMPSAPSRTPTFVVAWINIQNKQGEDKGMTIIYPTHLCLTFHPSSPSSHARHVLPFVPELPLQLQPSPSTTSPPVFSATAGSRSSDVFPLTSAIPTLPMTAHPRLVHINRVSTATRPRSSSLSLLTFRSLSLSLSTQDARDVRDVAIEAGSYVEDVVRERDRERERIRRERENQQQDAVPDQQLQSPLGISPSRFYGSSTTMASSPALPSTLEERPSSRSSVLSPLHTTAKTDSSDIAAPLPQPKPSPPSSIVVMPPTPVPAPQTTSFDPFSSFDSWTQPTSSASATNGHDFMDFGLGIGFNGMDMGMGMGMDDYNDIGFGMSIDPAGSGTSHIAASANASVGGVGVGRGVAIPSASATARMGMDFEDGFDGFTDDDFSFFDKPSQVAPTIPSTAAVVTAPALLPLSSIPPMISEDLSIGGTGLTPAAGPPPLTSFSPALFGEVSGPGPPSSTPGRMSSSPWVPNTLGEGFTPRFVDHQIQGPPSPAKTPFSHSEPTTPTIHLVHREDNDRPPRIPFVSNVFDPIPFAPAHRIADGKYSMMGKFALAYPSPPPDEPGDVPFDFPSKAGSVQRHDRPHQGLRLKYDAVTDPRISVVKKLIGVKRKSVDQGMRDVKLSPSWAREYEEWDSSSTLVQDDKMEVSKSDNESEDEDELDDDEADINMISRPSTPPPTYLPLGATLLQTHFHHSHLLPHGAPSRPPGTATTPTPISTATGPLSVPTPVSPAAVVGAAQEKSKTLEAAAQMLVKEATENSIWADAWRLNGFGNGCGVNNHPSRLTEVWQADVRMVARLFSRIGLRAPLEMREVFRPDPEPKDDELSVQAIEPPMFTVGKSDAIVQVRPTALQFWEKLGLGPRGGKKDVTAYVLYQEGDEARQKLVQDWLATVSSIYMAKHLGTHKPGKSNSCPVDGLVPIQLETVRKTLGSFVSSLSADRNFVFYVVTPKNIMALASPILRHIFSAVKRVQKNNSGGQLLFHFVAEHIILGAIEDPTRRHVIYEPLVNSVYDRILRPVDRQISRAFSDQTDLLREYFQEPAFAIARPLSFRAKFLREYPAHSLDIVDRHTLLHVGYRLTSCGKWLLAACIDQRGEAHDIGVWLVQSDHKEIDVISQVWSFAQQLARKADVEWRLVVSKLGPLSESELNAWQSFSLGIVPSCQPPIHVSVLSIEQEAPWTFLAPLHISKPPTSPNRNFQKEPPGSVFVDVSSRMYSFSPSTLLPLSVPSSCAVDCSFVSESDDNPSLELVGLLPLHTSILVRVPSGRDYTSIEMLHVHLLHTAKSSFSSLTTTDEDTLAEITHNFHDLAILAQARFPKMATPILPFHLAALEIMHTTLDTG</sequence>
<proteinExistence type="inferred from homology"/>
<evidence type="ECO:0000256" key="8">
    <source>
        <dbReference type="ARBA" id="ARBA00023242"/>
    </source>
</evidence>
<feature type="domain" description="Mediator complex subunit Med13 C-terminal" evidence="12">
    <location>
        <begin position="1556"/>
        <end position="1634"/>
    </location>
</feature>
<evidence type="ECO:0000256" key="5">
    <source>
        <dbReference type="ARBA" id="ARBA00023015"/>
    </source>
</evidence>
<evidence type="ECO:0000256" key="10">
    <source>
        <dbReference type="RuleBase" id="RU364134"/>
    </source>
</evidence>
<dbReference type="InterPro" id="IPR009401">
    <property type="entry name" value="Med13_C"/>
</dbReference>
<feature type="compositionally biased region" description="Basic and acidic residues" evidence="11">
    <location>
        <begin position="472"/>
        <end position="485"/>
    </location>
</feature>
<dbReference type="Pfam" id="PF06333">
    <property type="entry name" value="Med13_C"/>
    <property type="match status" value="2"/>
</dbReference>
<feature type="compositionally biased region" description="Low complexity" evidence="11">
    <location>
        <begin position="1005"/>
        <end position="1029"/>
    </location>
</feature>
<evidence type="ECO:0000256" key="7">
    <source>
        <dbReference type="ARBA" id="ARBA00023163"/>
    </source>
</evidence>
<reference evidence="15" key="1">
    <citation type="journal article" date="2014" name="Proc. Natl. Acad. Sci. U.S.A.">
        <title>Extensive sampling of basidiomycete genomes demonstrates inadequacy of the white-rot/brown-rot paradigm for wood decay fungi.</title>
        <authorList>
            <person name="Riley R."/>
            <person name="Salamov A.A."/>
            <person name="Brown D.W."/>
            <person name="Nagy L.G."/>
            <person name="Floudas D."/>
            <person name="Held B.W."/>
            <person name="Levasseur A."/>
            <person name="Lombard V."/>
            <person name="Morin E."/>
            <person name="Otillar R."/>
            <person name="Lindquist E.A."/>
            <person name="Sun H."/>
            <person name="LaButti K.M."/>
            <person name="Schmutz J."/>
            <person name="Jabbour D."/>
            <person name="Luo H."/>
            <person name="Baker S.E."/>
            <person name="Pisabarro A.G."/>
            <person name="Walton J.D."/>
            <person name="Blanchette R.A."/>
            <person name="Henrissat B."/>
            <person name="Martin F."/>
            <person name="Cullen D."/>
            <person name="Hibbett D.S."/>
            <person name="Grigoriev I.V."/>
        </authorList>
    </citation>
    <scope>NUCLEOTIDE SEQUENCE [LARGE SCALE GENOMIC DNA]</scope>
    <source>
        <strain evidence="15">MUCL 33604</strain>
    </source>
</reference>
<gene>
    <name evidence="14" type="ORF">JAAARDRAFT_108506</name>
</gene>
<evidence type="ECO:0000256" key="4">
    <source>
        <dbReference type="ARBA" id="ARBA00022491"/>
    </source>
</evidence>
<comment type="function">
    <text evidence="10">Component of the SRB8-11 complex. The SRB8-11 complex is a regulatory module of the Mediator complex which is itself involved in regulation of basal and activated RNA polymerase II-dependent transcription. The SRB8-11 complex may be involved in the transcriptional repression of a subset of genes regulated by Mediator. It may inhibit the association of the Mediator complex with RNA polymerase II to form the holoenzyme complex.</text>
</comment>
<feature type="compositionally biased region" description="Low complexity" evidence="11">
    <location>
        <begin position="486"/>
        <end position="496"/>
    </location>
</feature>
<dbReference type="GO" id="GO:0003713">
    <property type="term" value="F:transcription coactivator activity"/>
    <property type="evidence" value="ECO:0007669"/>
    <property type="project" value="TreeGrafter"/>
</dbReference>
<feature type="compositionally biased region" description="Polar residues" evidence="11">
    <location>
        <begin position="588"/>
        <end position="599"/>
    </location>
</feature>
<evidence type="ECO:0000313" key="15">
    <source>
        <dbReference type="Proteomes" id="UP000027265"/>
    </source>
</evidence>
<evidence type="ECO:0000256" key="11">
    <source>
        <dbReference type="SAM" id="MobiDB-lite"/>
    </source>
</evidence>
<feature type="compositionally biased region" description="Low complexity" evidence="11">
    <location>
        <begin position="578"/>
        <end position="587"/>
    </location>
</feature>
<comment type="subcellular location">
    <subcellularLocation>
        <location evidence="1 10">Nucleus</location>
    </subcellularLocation>
</comment>
<evidence type="ECO:0000256" key="3">
    <source>
        <dbReference type="ARBA" id="ARBA00019618"/>
    </source>
</evidence>
<dbReference type="OrthoDB" id="103819at2759"/>
<feature type="region of interest" description="Disordered" evidence="11">
    <location>
        <begin position="1000"/>
        <end position="1029"/>
    </location>
</feature>
<evidence type="ECO:0000256" key="2">
    <source>
        <dbReference type="ARBA" id="ARBA00009354"/>
    </source>
</evidence>
<feature type="region of interest" description="Disordered" evidence="11">
    <location>
        <begin position="472"/>
        <end position="600"/>
    </location>
</feature>
<feature type="non-terminal residue" evidence="14">
    <location>
        <position position="1644"/>
    </location>
</feature>
<feature type="compositionally biased region" description="Polar residues" evidence="11">
    <location>
        <begin position="507"/>
        <end position="519"/>
    </location>
</feature>
<keyword evidence="5 10" id="KW-0805">Transcription regulation</keyword>
<evidence type="ECO:0000259" key="12">
    <source>
        <dbReference type="Pfam" id="PF06333"/>
    </source>
</evidence>
<feature type="non-terminal residue" evidence="14">
    <location>
        <position position="1"/>
    </location>
</feature>
<dbReference type="PANTHER" id="PTHR48249">
    <property type="entry name" value="MEDIATOR OF RNA POLYMERASE II TRANSCRIPTION SUBUNIT 13"/>
    <property type="match status" value="1"/>
</dbReference>
<keyword evidence="8 10" id="KW-0539">Nucleus</keyword>
<accession>A0A067QDU1</accession>
<dbReference type="STRING" id="933084.A0A067QDU1"/>
<comment type="subunit">
    <text evidence="10">Component of the SRB8-11 complex, which itself associates with the Mediator complex.</text>
</comment>
<dbReference type="PANTHER" id="PTHR48249:SF3">
    <property type="entry name" value="MEDIATOR OF RNA POLYMERASE II TRANSCRIPTION SUBUNIT 13"/>
    <property type="match status" value="1"/>
</dbReference>
<evidence type="ECO:0000256" key="6">
    <source>
        <dbReference type="ARBA" id="ARBA00023159"/>
    </source>
</evidence>
<dbReference type="InterPro" id="IPR021643">
    <property type="entry name" value="Mediator_Med13_N"/>
</dbReference>
<dbReference type="GO" id="GO:0016592">
    <property type="term" value="C:mediator complex"/>
    <property type="evidence" value="ECO:0007669"/>
    <property type="project" value="InterPro"/>
</dbReference>
<feature type="domain" description="Mediator complex subunit Med13 N-terminal" evidence="13">
    <location>
        <begin position="9"/>
        <end position="354"/>
    </location>
</feature>
<protein>
    <recommendedName>
        <fullName evidence="3 10">Mediator of RNA polymerase II transcription subunit 13</fullName>
    </recommendedName>
    <alternativeName>
        <fullName evidence="9 10">Mediator complex subunit 13</fullName>
    </alternativeName>
</protein>
<evidence type="ECO:0000259" key="13">
    <source>
        <dbReference type="Pfam" id="PF11597"/>
    </source>
</evidence>
<evidence type="ECO:0000256" key="1">
    <source>
        <dbReference type="ARBA" id="ARBA00004123"/>
    </source>
</evidence>
<dbReference type="GO" id="GO:0045944">
    <property type="term" value="P:positive regulation of transcription by RNA polymerase II"/>
    <property type="evidence" value="ECO:0007669"/>
    <property type="project" value="TreeGrafter"/>
</dbReference>